<evidence type="ECO:0000256" key="5">
    <source>
        <dbReference type="ARBA" id="ARBA00023136"/>
    </source>
</evidence>
<dbReference type="InterPro" id="IPR001579">
    <property type="entry name" value="Glyco_hydro_18_chit_AS"/>
</dbReference>
<feature type="region of interest" description="Disordered" evidence="10">
    <location>
        <begin position="491"/>
        <end position="524"/>
    </location>
</feature>
<evidence type="ECO:0000256" key="6">
    <source>
        <dbReference type="ARBA" id="ARBA00023277"/>
    </source>
</evidence>
<evidence type="ECO:0000256" key="10">
    <source>
        <dbReference type="SAM" id="MobiDB-lite"/>
    </source>
</evidence>
<dbReference type="RefSeq" id="XP_018296032.1">
    <property type="nucleotide sequence ID" value="XM_018438259.1"/>
</dbReference>
<dbReference type="PANTHER" id="PTHR11177:SF392">
    <property type="entry name" value="HAP41P"/>
    <property type="match status" value="1"/>
</dbReference>
<keyword evidence="8" id="KW-0624">Polysaccharide degradation</keyword>
<organism evidence="13 14">
    <name type="scientific">Phycomyces blakesleeanus (strain ATCC 8743b / DSM 1359 / FGSC 10004 / NBRC 33097 / NRRL 1555)</name>
    <dbReference type="NCBI Taxonomy" id="763407"/>
    <lineage>
        <taxon>Eukaryota</taxon>
        <taxon>Fungi</taxon>
        <taxon>Fungi incertae sedis</taxon>
        <taxon>Mucoromycota</taxon>
        <taxon>Mucoromycotina</taxon>
        <taxon>Mucoromycetes</taxon>
        <taxon>Mucorales</taxon>
        <taxon>Phycomycetaceae</taxon>
        <taxon>Phycomyces</taxon>
    </lineage>
</organism>
<evidence type="ECO:0000256" key="8">
    <source>
        <dbReference type="ARBA" id="ARBA00023326"/>
    </source>
</evidence>
<evidence type="ECO:0000256" key="2">
    <source>
        <dbReference type="ARBA" id="ARBA00004370"/>
    </source>
</evidence>
<keyword evidence="6" id="KW-0119">Carbohydrate metabolism</keyword>
<feature type="compositionally biased region" description="Low complexity" evidence="10">
    <location>
        <begin position="498"/>
        <end position="509"/>
    </location>
</feature>
<dbReference type="GO" id="GO:0005576">
    <property type="term" value="C:extracellular region"/>
    <property type="evidence" value="ECO:0007669"/>
    <property type="project" value="TreeGrafter"/>
</dbReference>
<dbReference type="Pfam" id="PF10256">
    <property type="entry name" value="Erf4"/>
    <property type="match status" value="1"/>
</dbReference>
<dbReference type="GO" id="GO:0000272">
    <property type="term" value="P:polysaccharide catabolic process"/>
    <property type="evidence" value="ECO:0007669"/>
    <property type="project" value="UniProtKB-KW"/>
</dbReference>
<feature type="chain" id="PRO_5007840234" evidence="11">
    <location>
        <begin position="18"/>
        <end position="677"/>
    </location>
</feature>
<name>A0A162UTX2_PHYB8</name>
<keyword evidence="7 9" id="KW-0326">Glycosidase</keyword>
<comment type="catalytic activity">
    <reaction evidence="1">
        <text>Random endo-hydrolysis of N-acetyl-beta-D-glucosaminide (1-&gt;4)-beta-linkages in chitin and chitodextrins.</text>
        <dbReference type="EC" id="3.2.1.14"/>
    </reaction>
</comment>
<evidence type="ECO:0000259" key="12">
    <source>
        <dbReference type="PROSITE" id="PS51910"/>
    </source>
</evidence>
<evidence type="ECO:0000256" key="4">
    <source>
        <dbReference type="ARBA" id="ARBA00023024"/>
    </source>
</evidence>
<evidence type="ECO:0000313" key="14">
    <source>
        <dbReference type="Proteomes" id="UP000077315"/>
    </source>
</evidence>
<dbReference type="STRING" id="763407.A0A162UTX2"/>
<dbReference type="PANTHER" id="PTHR11177">
    <property type="entry name" value="CHITINASE"/>
    <property type="match status" value="1"/>
</dbReference>
<evidence type="ECO:0000256" key="7">
    <source>
        <dbReference type="ARBA" id="ARBA00023295"/>
    </source>
</evidence>
<dbReference type="VEuPathDB" id="FungiDB:PHYBLDRAFT_180075"/>
<dbReference type="GO" id="GO:0016020">
    <property type="term" value="C:membrane"/>
    <property type="evidence" value="ECO:0007669"/>
    <property type="project" value="UniProtKB-SubCell"/>
</dbReference>
<dbReference type="Gene3D" id="3.10.50.10">
    <property type="match status" value="1"/>
</dbReference>
<evidence type="ECO:0000313" key="13">
    <source>
        <dbReference type="EMBL" id="OAD77992.1"/>
    </source>
</evidence>
<dbReference type="PROSITE" id="PS51910">
    <property type="entry name" value="GH18_2"/>
    <property type="match status" value="1"/>
</dbReference>
<keyword evidence="14" id="KW-1185">Reference proteome</keyword>
<dbReference type="InterPro" id="IPR011583">
    <property type="entry name" value="Chitinase_II/V-like_cat"/>
</dbReference>
<dbReference type="OrthoDB" id="76388at2759"/>
<sequence>MKSTFLFILLTASCALADKILLGYFPNWLGSSYPVSKINLSKYTHINYAFAEMAKGDVPEWPDKSVVDVQLPQLVKAAHAKKTKVLISIGGWSGSRTFSTMVSSSSRRKKFINWQISQIKKYNIDGIDIDWEYPGTQGQGCNVVNLNSDTSNFLKLLKELRTSLDTTFGAKKKEITIATHVNTFVNAAGNMKNVSAFAKVLDRINIMTYDINGAWGANTGPNAPFNYQPGEGSISFVSSIQTWLDAGVPANKLVAGIAFYGRATTAKQNMLITKYQYQPQITGKPAQGDSLDGPWKDLSCPADSGDRTGIWRYEKIRSQGLLSSPTKAVSPWVRTWDSVSQTPWLFNPKTNTYLTYDDPASIAVKVNHTLCKKLGGLMVWSVEQDSSNGELLNAAYSVRTTRKGPQFEKYKRYTDTWLMVHPPIRGNRANRRFSSSSGQSGLSTLTSSSSFHRKALSLDTVPLLNTTPTTFFEKATCTIATDYSLPQEISMTTPSVKQQSSTSLQQPTLPKRRSGTGNENEGYVMTVRTPGNQQRRSMTPHILVPISQGLVMCVRVERDYSKGDGITKFQTVFPPELEGRIQHDKLLHTVETLNAILLQAETLTFRHVFDNIMECLTIYTWPLLFPSKYQKALDHLRQFVETQNKEVYNPLGMEITSPVRVAFLYLEIKIFERNEAS</sequence>
<keyword evidence="4" id="KW-0146">Chitin degradation</keyword>
<accession>A0A162UTX2</accession>
<feature type="domain" description="GH18" evidence="12">
    <location>
        <begin position="19"/>
        <end position="402"/>
    </location>
</feature>
<dbReference type="Proteomes" id="UP000077315">
    <property type="component" value="Unassembled WGS sequence"/>
</dbReference>
<dbReference type="Pfam" id="PF00704">
    <property type="entry name" value="Glyco_hydro_18"/>
    <property type="match status" value="1"/>
</dbReference>
<dbReference type="InterPro" id="IPR050314">
    <property type="entry name" value="Glycosyl_Hydrlase_18"/>
</dbReference>
<evidence type="ECO:0000256" key="1">
    <source>
        <dbReference type="ARBA" id="ARBA00000822"/>
    </source>
</evidence>
<dbReference type="PROSITE" id="PS01095">
    <property type="entry name" value="GH18_1"/>
    <property type="match status" value="1"/>
</dbReference>
<dbReference type="Gene3D" id="3.20.20.80">
    <property type="entry name" value="Glycosidases"/>
    <property type="match status" value="1"/>
</dbReference>
<dbReference type="InterPro" id="IPR019383">
    <property type="entry name" value="Golgin_A_7/ERF4"/>
</dbReference>
<evidence type="ECO:0000256" key="11">
    <source>
        <dbReference type="SAM" id="SignalP"/>
    </source>
</evidence>
<dbReference type="InParanoid" id="A0A162UTX2"/>
<dbReference type="InterPro" id="IPR029070">
    <property type="entry name" value="Chitinase_insertion_sf"/>
</dbReference>
<dbReference type="GO" id="GO:0006032">
    <property type="term" value="P:chitin catabolic process"/>
    <property type="evidence" value="ECO:0007669"/>
    <property type="project" value="UniProtKB-KW"/>
</dbReference>
<keyword evidence="3 9" id="KW-0378">Hydrolase</keyword>
<gene>
    <name evidence="13" type="ORF">PHYBLDRAFT_180075</name>
</gene>
<evidence type="ECO:0000256" key="3">
    <source>
        <dbReference type="ARBA" id="ARBA00022801"/>
    </source>
</evidence>
<proteinExistence type="predicted"/>
<dbReference type="SUPFAM" id="SSF51445">
    <property type="entry name" value="(Trans)glycosidases"/>
    <property type="match status" value="1"/>
</dbReference>
<dbReference type="GO" id="GO:0008061">
    <property type="term" value="F:chitin binding"/>
    <property type="evidence" value="ECO:0007669"/>
    <property type="project" value="InterPro"/>
</dbReference>
<evidence type="ECO:0000256" key="9">
    <source>
        <dbReference type="RuleBase" id="RU000489"/>
    </source>
</evidence>
<dbReference type="InterPro" id="IPR017853">
    <property type="entry name" value="GH"/>
</dbReference>
<dbReference type="SMART" id="SM00636">
    <property type="entry name" value="Glyco_18"/>
    <property type="match status" value="1"/>
</dbReference>
<dbReference type="GeneID" id="28999165"/>
<dbReference type="SUPFAM" id="SSF54556">
    <property type="entry name" value="Chitinase insertion domain"/>
    <property type="match status" value="1"/>
</dbReference>
<keyword evidence="5" id="KW-0472">Membrane</keyword>
<dbReference type="EMBL" id="KV440974">
    <property type="protein sequence ID" value="OAD77992.1"/>
    <property type="molecule type" value="Genomic_DNA"/>
</dbReference>
<dbReference type="InterPro" id="IPR001223">
    <property type="entry name" value="Glyco_hydro18_cat"/>
</dbReference>
<keyword evidence="11" id="KW-0732">Signal</keyword>
<reference evidence="14" key="1">
    <citation type="submission" date="2015-06" db="EMBL/GenBank/DDBJ databases">
        <title>Expansion of signal transduction pathways in fungi by whole-genome duplication.</title>
        <authorList>
            <consortium name="DOE Joint Genome Institute"/>
            <person name="Corrochano L.M."/>
            <person name="Kuo A."/>
            <person name="Marcet-Houben M."/>
            <person name="Polaino S."/>
            <person name="Salamov A."/>
            <person name="Villalobos J.M."/>
            <person name="Alvarez M.I."/>
            <person name="Avalos J."/>
            <person name="Benito E.P."/>
            <person name="Benoit I."/>
            <person name="Burger G."/>
            <person name="Camino L.P."/>
            <person name="Canovas D."/>
            <person name="Cerda-Olmedo E."/>
            <person name="Cheng J.-F."/>
            <person name="Dominguez A."/>
            <person name="Elias M."/>
            <person name="Eslava A.P."/>
            <person name="Glaser F."/>
            <person name="Grimwood J."/>
            <person name="Gutierrez G."/>
            <person name="Heitman J."/>
            <person name="Henrissat B."/>
            <person name="Iturriaga E.A."/>
            <person name="Lang B.F."/>
            <person name="Lavin J.L."/>
            <person name="Lee S."/>
            <person name="Li W."/>
            <person name="Lindquist E."/>
            <person name="Lopez-Garcia S."/>
            <person name="Luque E.M."/>
            <person name="Marcos A.T."/>
            <person name="Martin J."/>
            <person name="McCluskey K."/>
            <person name="Medina H.R."/>
            <person name="Miralles-Duran A."/>
            <person name="Miyazaki A."/>
            <person name="Munoz-Torres E."/>
            <person name="Oguiza J.A."/>
            <person name="Ohm R."/>
            <person name="Olmedo M."/>
            <person name="Orejas M."/>
            <person name="Ortiz-Castellanos L."/>
            <person name="Pisabarro A.G."/>
            <person name="Rodriguez-Romero J."/>
            <person name="Ruiz-Herrera J."/>
            <person name="Ruiz-Vazquez R."/>
            <person name="Sanz C."/>
            <person name="Schackwitz W."/>
            <person name="Schmutz J."/>
            <person name="Shahriari M."/>
            <person name="Shelest E."/>
            <person name="Silva-Franco F."/>
            <person name="Soanes D."/>
            <person name="Syed K."/>
            <person name="Tagua V.G."/>
            <person name="Talbot N.J."/>
            <person name="Thon M."/>
            <person name="De vries R.P."/>
            <person name="Wiebenga A."/>
            <person name="Yadav J.S."/>
            <person name="Braun E.L."/>
            <person name="Baker S."/>
            <person name="Garre V."/>
            <person name="Horwitz B."/>
            <person name="Torres-Martinez S."/>
            <person name="Idnurm A."/>
            <person name="Herrera-Estrella A."/>
            <person name="Gabaldon T."/>
            <person name="Grigoriev I.V."/>
        </authorList>
    </citation>
    <scope>NUCLEOTIDE SEQUENCE [LARGE SCALE GENOMIC DNA]</scope>
    <source>
        <strain evidence="14">NRRL 1555(-)</strain>
    </source>
</reference>
<feature type="signal peptide" evidence="11">
    <location>
        <begin position="1"/>
        <end position="17"/>
    </location>
</feature>
<protein>
    <submittedName>
        <fullName evidence="13">Glycoside hydrolase family 18 protein</fullName>
    </submittedName>
</protein>
<comment type="subcellular location">
    <subcellularLocation>
        <location evidence="2">Membrane</location>
    </subcellularLocation>
</comment>
<dbReference type="GO" id="GO:0008843">
    <property type="term" value="F:endochitinase activity"/>
    <property type="evidence" value="ECO:0007669"/>
    <property type="project" value="UniProtKB-EC"/>
</dbReference>
<dbReference type="AlphaFoldDB" id="A0A162UTX2"/>